<organism evidence="3 4">
    <name type="scientific">Monosporascus ibericus</name>
    <dbReference type="NCBI Taxonomy" id="155417"/>
    <lineage>
        <taxon>Eukaryota</taxon>
        <taxon>Fungi</taxon>
        <taxon>Dikarya</taxon>
        <taxon>Ascomycota</taxon>
        <taxon>Pezizomycotina</taxon>
        <taxon>Sordariomycetes</taxon>
        <taxon>Xylariomycetidae</taxon>
        <taxon>Xylariales</taxon>
        <taxon>Xylariales incertae sedis</taxon>
        <taxon>Monosporascus</taxon>
    </lineage>
</organism>
<gene>
    <name evidence="3" type="ORF">DL764_002831</name>
</gene>
<evidence type="ECO:0000313" key="4">
    <source>
        <dbReference type="Proteomes" id="UP000293360"/>
    </source>
</evidence>
<feature type="compositionally biased region" description="Basic and acidic residues" evidence="1">
    <location>
        <begin position="7"/>
        <end position="25"/>
    </location>
</feature>
<dbReference type="OrthoDB" id="2444812at2759"/>
<name>A0A4Q4TK96_9PEZI</name>
<feature type="compositionally biased region" description="Low complexity" evidence="1">
    <location>
        <begin position="252"/>
        <end position="262"/>
    </location>
</feature>
<dbReference type="EMBL" id="QJNU01000110">
    <property type="protein sequence ID" value="RYP07008.1"/>
    <property type="molecule type" value="Genomic_DNA"/>
</dbReference>
<feature type="compositionally biased region" description="Pro residues" evidence="1">
    <location>
        <begin position="92"/>
        <end position="109"/>
    </location>
</feature>
<feature type="region of interest" description="Disordered" evidence="1">
    <location>
        <begin position="45"/>
        <end position="109"/>
    </location>
</feature>
<reference evidence="3 4" key="1">
    <citation type="submission" date="2018-06" db="EMBL/GenBank/DDBJ databases">
        <title>Complete Genomes of Monosporascus.</title>
        <authorList>
            <person name="Robinson A.J."/>
            <person name="Natvig D.O."/>
        </authorList>
    </citation>
    <scope>NUCLEOTIDE SEQUENCE [LARGE SCALE GENOMIC DNA]</scope>
    <source>
        <strain evidence="3 4">CBS 110550</strain>
    </source>
</reference>
<feature type="region of interest" description="Disordered" evidence="1">
    <location>
        <begin position="1"/>
        <end position="31"/>
    </location>
</feature>
<dbReference type="Proteomes" id="UP000293360">
    <property type="component" value="Unassembled WGS sequence"/>
</dbReference>
<comment type="caution">
    <text evidence="3">The sequence shown here is derived from an EMBL/GenBank/DDBJ whole genome shotgun (WGS) entry which is preliminary data.</text>
</comment>
<accession>A0A4Q4TK96</accession>
<feature type="region of interest" description="Disordered" evidence="1">
    <location>
        <begin position="137"/>
        <end position="185"/>
    </location>
</feature>
<evidence type="ECO:0000313" key="3">
    <source>
        <dbReference type="EMBL" id="RYP07008.1"/>
    </source>
</evidence>
<proteinExistence type="predicted"/>
<dbReference type="STRING" id="155417.A0A4Q4TK96"/>
<dbReference type="Pfam" id="PF00397">
    <property type="entry name" value="WW"/>
    <property type="match status" value="1"/>
</dbReference>
<feature type="compositionally biased region" description="Low complexity" evidence="1">
    <location>
        <begin position="65"/>
        <end position="75"/>
    </location>
</feature>
<feature type="compositionally biased region" description="Gly residues" evidence="1">
    <location>
        <begin position="49"/>
        <end position="64"/>
    </location>
</feature>
<dbReference type="SUPFAM" id="SSF51045">
    <property type="entry name" value="WW domain"/>
    <property type="match status" value="1"/>
</dbReference>
<feature type="compositionally biased region" description="Basic and acidic residues" evidence="1">
    <location>
        <begin position="234"/>
        <end position="247"/>
    </location>
</feature>
<keyword evidence="4" id="KW-1185">Reference proteome</keyword>
<dbReference type="InterPro" id="IPR001202">
    <property type="entry name" value="WW_dom"/>
</dbReference>
<evidence type="ECO:0000256" key="1">
    <source>
        <dbReference type="SAM" id="MobiDB-lite"/>
    </source>
</evidence>
<dbReference type="InterPro" id="IPR036020">
    <property type="entry name" value="WW_dom_sf"/>
</dbReference>
<sequence length="286" mass="30817">MSFLKKLTRELDNLGLGSDKKKDDEPSSGSESLLFIAVITGHRGYPGQDYGGGYPPGQGSGSGYGQPYQQTPPSSVGGYPAQPPQQQHHYGRPPPPAVGPVYSPPPNKPPIPVGWIPQYDPRYQRWYYAEEATGRTQWEAPEYRPPGPDRRGYGSQEQHGYGAHGGYENSDRAHRQGHGSSGAMLGAAAGGVAAGAIGGALLANALDEEHHQTYAAPAPVYDPAYNAEGEYVDQSDRESVAEARAEYEEALEAAADSSASSSEQEEVEEAYEDYQEEYEEAYGDDD</sequence>
<feature type="compositionally biased region" description="Acidic residues" evidence="1">
    <location>
        <begin position="263"/>
        <end position="286"/>
    </location>
</feature>
<dbReference type="PROSITE" id="PS50020">
    <property type="entry name" value="WW_DOMAIN_2"/>
    <property type="match status" value="1"/>
</dbReference>
<dbReference type="Gene3D" id="2.20.70.10">
    <property type="match status" value="1"/>
</dbReference>
<protein>
    <recommendedName>
        <fullName evidence="2">WW domain-containing protein</fullName>
    </recommendedName>
</protein>
<evidence type="ECO:0000259" key="2">
    <source>
        <dbReference type="PROSITE" id="PS50020"/>
    </source>
</evidence>
<feature type="region of interest" description="Disordered" evidence="1">
    <location>
        <begin position="231"/>
        <end position="286"/>
    </location>
</feature>
<feature type="domain" description="WW" evidence="2">
    <location>
        <begin position="109"/>
        <end position="143"/>
    </location>
</feature>
<dbReference type="AlphaFoldDB" id="A0A4Q4TK96"/>